<accession>A0A498IJ28</accession>
<evidence type="ECO:0000313" key="6">
    <source>
        <dbReference type="Proteomes" id="UP000290289"/>
    </source>
</evidence>
<dbReference type="PANTHER" id="PTHR23044:SF61">
    <property type="entry name" value="3'-5' EXORIBONUCLEASE 1-RELATED"/>
    <property type="match status" value="1"/>
</dbReference>
<keyword evidence="3" id="KW-0269">Exonuclease</keyword>
<reference evidence="5 6" key="1">
    <citation type="submission" date="2018-10" db="EMBL/GenBank/DDBJ databases">
        <title>A high-quality apple genome assembly.</title>
        <authorList>
            <person name="Hu J."/>
        </authorList>
    </citation>
    <scope>NUCLEOTIDE SEQUENCE [LARGE SCALE GENOMIC DNA]</scope>
    <source>
        <strain evidence="6">cv. HFTH1</strain>
        <tissue evidence="5">Young leaf</tissue>
    </source>
</reference>
<dbReference type="InterPro" id="IPR013520">
    <property type="entry name" value="Ribonucl_H"/>
</dbReference>
<dbReference type="GO" id="GO:0003676">
    <property type="term" value="F:nucleic acid binding"/>
    <property type="evidence" value="ECO:0007669"/>
    <property type="project" value="InterPro"/>
</dbReference>
<dbReference type="STRING" id="3750.A0A498IJ28"/>
<dbReference type="Pfam" id="PF00929">
    <property type="entry name" value="RNase_T"/>
    <property type="match status" value="1"/>
</dbReference>
<dbReference type="AlphaFoldDB" id="A0A498IJ28"/>
<dbReference type="EMBL" id="RDQH01000337">
    <property type="protein sequence ID" value="RXH83220.1"/>
    <property type="molecule type" value="Genomic_DNA"/>
</dbReference>
<evidence type="ECO:0000256" key="2">
    <source>
        <dbReference type="ARBA" id="ARBA00022801"/>
    </source>
</evidence>
<keyword evidence="6" id="KW-1185">Reference proteome</keyword>
<protein>
    <recommendedName>
        <fullName evidence="4">Exonuclease domain-containing protein</fullName>
    </recommendedName>
</protein>
<dbReference type="GO" id="GO:0000175">
    <property type="term" value="F:3'-5'-RNA exonuclease activity"/>
    <property type="evidence" value="ECO:0007669"/>
    <property type="project" value="InterPro"/>
</dbReference>
<evidence type="ECO:0000313" key="5">
    <source>
        <dbReference type="EMBL" id="RXH83220.1"/>
    </source>
</evidence>
<dbReference type="CDD" id="cd06133">
    <property type="entry name" value="ERI-1_3'hExo_like"/>
    <property type="match status" value="1"/>
</dbReference>
<gene>
    <name evidence="5" type="ORF">DVH24_003718</name>
</gene>
<evidence type="ECO:0000256" key="1">
    <source>
        <dbReference type="ARBA" id="ARBA00022722"/>
    </source>
</evidence>
<sequence length="365" mass="42294">MAFPRARLVTLPLLPSLFSTTLKPFLPISPLLPPPPVRSLAAFASLSASETQDSPAPRVPHPRKTAERWKPMCLYYTQRKCTMMEDPMHMEKFNHNCSRDLEVTNSMSNGIRFQNLDFFLVLDLEGKVEILEFPVLMIDAKTMNVVDFFHRFVRPTEMSETRINEYIEGKYGKFGVDRYASLELGYKFADLEIADLEEISWVVHKYDIQICSVWHDTAIPFKDVLQQFEAWLIQHQLWGEELGGCLNRAAFVTCGNWDLKTKVPQQCKVSRMKLPSYFMEWINIKDVYLNFYKRRATGMMTMMKELQIPLLGSHHLGFDDSKNIARVLQHMLADGAVIQISARRNPDSPENVEFLFKNRISFPWG</sequence>
<evidence type="ECO:0000256" key="3">
    <source>
        <dbReference type="ARBA" id="ARBA00022839"/>
    </source>
</evidence>
<keyword evidence="2" id="KW-0378">Hydrolase</keyword>
<organism evidence="5 6">
    <name type="scientific">Malus domestica</name>
    <name type="common">Apple</name>
    <name type="synonym">Pyrus malus</name>
    <dbReference type="NCBI Taxonomy" id="3750"/>
    <lineage>
        <taxon>Eukaryota</taxon>
        <taxon>Viridiplantae</taxon>
        <taxon>Streptophyta</taxon>
        <taxon>Embryophyta</taxon>
        <taxon>Tracheophyta</taxon>
        <taxon>Spermatophyta</taxon>
        <taxon>Magnoliopsida</taxon>
        <taxon>eudicotyledons</taxon>
        <taxon>Gunneridae</taxon>
        <taxon>Pentapetalae</taxon>
        <taxon>rosids</taxon>
        <taxon>fabids</taxon>
        <taxon>Rosales</taxon>
        <taxon>Rosaceae</taxon>
        <taxon>Amygdaloideae</taxon>
        <taxon>Maleae</taxon>
        <taxon>Malus</taxon>
    </lineage>
</organism>
<dbReference type="Proteomes" id="UP000290289">
    <property type="component" value="Chromosome 11"/>
</dbReference>
<evidence type="ECO:0000259" key="4">
    <source>
        <dbReference type="Pfam" id="PF00929"/>
    </source>
</evidence>
<dbReference type="InterPro" id="IPR051274">
    <property type="entry name" value="3-5_Exoribonuclease"/>
</dbReference>
<dbReference type="InterPro" id="IPR047201">
    <property type="entry name" value="ERI-1_3'hExo-like"/>
</dbReference>
<name>A0A498IJ28_MALDO</name>
<dbReference type="PANTHER" id="PTHR23044">
    <property type="entry name" value="3'-5' EXONUCLEASE ERI1-RELATED"/>
    <property type="match status" value="1"/>
</dbReference>
<comment type="caution">
    <text evidence="5">The sequence shown here is derived from an EMBL/GenBank/DDBJ whole genome shotgun (WGS) entry which is preliminary data.</text>
</comment>
<feature type="domain" description="Exonuclease" evidence="4">
    <location>
        <begin position="220"/>
        <end position="328"/>
    </location>
</feature>
<dbReference type="SUPFAM" id="SSF53098">
    <property type="entry name" value="Ribonuclease H-like"/>
    <property type="match status" value="1"/>
</dbReference>
<dbReference type="InterPro" id="IPR012337">
    <property type="entry name" value="RNaseH-like_sf"/>
</dbReference>
<dbReference type="InterPro" id="IPR036397">
    <property type="entry name" value="RNaseH_sf"/>
</dbReference>
<proteinExistence type="predicted"/>
<keyword evidence="1" id="KW-0540">Nuclease</keyword>
<dbReference type="Gene3D" id="3.30.420.10">
    <property type="entry name" value="Ribonuclease H-like superfamily/Ribonuclease H"/>
    <property type="match status" value="1"/>
</dbReference>